<proteinExistence type="predicted"/>
<keyword evidence="2" id="KW-1185">Reference proteome</keyword>
<protein>
    <submittedName>
        <fullName evidence="1">Uncharacterized protein</fullName>
    </submittedName>
</protein>
<name>A0A563VYB9_9CYAN</name>
<sequence>MDTFRFQYCQASSEGRATHGTEQARGRNGIHDFDFRHIGQRVAPYEHDKYPHYHGEHRGQQHLRQIGIADRNATAQADFYEQHEDDELIDRIWNCQSAIDGGNDHTTNQKTECRGLQLIQEERQEIGPKIHVVIPP</sequence>
<dbReference type="InterPro" id="IPR019340">
    <property type="entry name" value="Histone_AcTrfase_su3"/>
</dbReference>
<gene>
    <name evidence="1" type="ORF">H1P_4420002</name>
</gene>
<dbReference type="EMBL" id="CAACVJ010000382">
    <property type="protein sequence ID" value="VEP16395.1"/>
    <property type="molecule type" value="Genomic_DNA"/>
</dbReference>
<organism evidence="1 2">
    <name type="scientific">Hyella patelloides LEGE 07179</name>
    <dbReference type="NCBI Taxonomy" id="945734"/>
    <lineage>
        <taxon>Bacteria</taxon>
        <taxon>Bacillati</taxon>
        <taxon>Cyanobacteriota</taxon>
        <taxon>Cyanophyceae</taxon>
        <taxon>Pleurocapsales</taxon>
        <taxon>Hyellaceae</taxon>
        <taxon>Hyella</taxon>
    </lineage>
</organism>
<dbReference type="AlphaFoldDB" id="A0A563VYB9"/>
<dbReference type="Proteomes" id="UP000320055">
    <property type="component" value="Unassembled WGS sequence"/>
</dbReference>
<evidence type="ECO:0000313" key="1">
    <source>
        <dbReference type="EMBL" id="VEP16395.1"/>
    </source>
</evidence>
<dbReference type="Pfam" id="PF10198">
    <property type="entry name" value="Ada3"/>
    <property type="match status" value="1"/>
</dbReference>
<evidence type="ECO:0000313" key="2">
    <source>
        <dbReference type="Proteomes" id="UP000320055"/>
    </source>
</evidence>
<reference evidence="1 2" key="1">
    <citation type="submission" date="2019-01" db="EMBL/GenBank/DDBJ databases">
        <authorList>
            <person name="Brito A."/>
        </authorList>
    </citation>
    <scope>NUCLEOTIDE SEQUENCE [LARGE SCALE GENOMIC DNA]</scope>
    <source>
        <strain evidence="1">1</strain>
    </source>
</reference>
<accession>A0A563VYB9</accession>